<keyword evidence="3" id="KW-1185">Reference proteome</keyword>
<organism evidence="2 3">
    <name type="scientific">Thermocoleostomius sinensis A174</name>
    <dbReference type="NCBI Taxonomy" id="2016057"/>
    <lineage>
        <taxon>Bacteria</taxon>
        <taxon>Bacillati</taxon>
        <taxon>Cyanobacteriota</taxon>
        <taxon>Cyanophyceae</taxon>
        <taxon>Oculatellales</taxon>
        <taxon>Oculatellaceae</taxon>
        <taxon>Thermocoleostomius</taxon>
    </lineage>
</organism>
<dbReference type="KEGG" id="tsin:OXH18_23235"/>
<keyword evidence="1" id="KW-0472">Membrane</keyword>
<name>A0A9E8ZBZ8_9CYAN</name>
<dbReference type="Proteomes" id="UP001163152">
    <property type="component" value="Chromosome"/>
</dbReference>
<gene>
    <name evidence="2" type="ORF">OXH18_23235</name>
</gene>
<dbReference type="RefSeq" id="WP_268609888.1">
    <property type="nucleotide sequence ID" value="NZ_CP113797.1"/>
</dbReference>
<dbReference type="EMBL" id="CP113797">
    <property type="protein sequence ID" value="WAL60051.1"/>
    <property type="molecule type" value="Genomic_DNA"/>
</dbReference>
<reference evidence="2" key="1">
    <citation type="submission" date="2022-12" db="EMBL/GenBank/DDBJ databases">
        <title>Polyphasic identification of a Novel Hot-Spring Cyanobacterium Ocullathermofonsia sinensis gen nov. sp. nov. and Genomic Insights on its Adaptations to the Thermal Habitat.</title>
        <authorList>
            <person name="Daroch M."/>
            <person name="Tang J."/>
            <person name="Jiang Y."/>
        </authorList>
    </citation>
    <scope>NUCLEOTIDE SEQUENCE</scope>
    <source>
        <strain evidence="2">PKUAC-SCTA174</strain>
    </source>
</reference>
<evidence type="ECO:0000256" key="1">
    <source>
        <dbReference type="SAM" id="Phobius"/>
    </source>
</evidence>
<evidence type="ECO:0000313" key="2">
    <source>
        <dbReference type="EMBL" id="WAL60051.1"/>
    </source>
</evidence>
<dbReference type="AlphaFoldDB" id="A0A9E8ZBZ8"/>
<keyword evidence="1" id="KW-0812">Transmembrane</keyword>
<keyword evidence="1" id="KW-1133">Transmembrane helix</keyword>
<protein>
    <submittedName>
        <fullName evidence="2">Uncharacterized protein</fullName>
    </submittedName>
</protein>
<feature type="transmembrane region" description="Helical" evidence="1">
    <location>
        <begin position="29"/>
        <end position="52"/>
    </location>
</feature>
<evidence type="ECO:0000313" key="3">
    <source>
        <dbReference type="Proteomes" id="UP001163152"/>
    </source>
</evidence>
<accession>A0A9E8ZBZ8</accession>
<sequence length="84" mass="9101">MSFLIFLLLGIAILWLGRKATDDIPVIAVSLSSIILLIWSFAIAPASVQLLVELPLVGIAFSLCVQCCRCEDGSLPRSSARLDR</sequence>
<proteinExistence type="predicted"/>